<evidence type="ECO:0000313" key="1">
    <source>
        <dbReference type="EMBL" id="DAD94974.1"/>
    </source>
</evidence>
<accession>A0A8S5NJR6</accession>
<sequence length="102" mass="11793">MKTPHRIKLVNQGVSTYNPITDKHEEKAQSSKIVPCLVNFIDQQRVFEAYGSRSDVVMICRFSQEQKPFDYALYEGKKYYPIERIDAPIKGAIRLKRGELNG</sequence>
<dbReference type="EMBL" id="BK015187">
    <property type="protein sequence ID" value="DAD94974.1"/>
    <property type="molecule type" value="Genomic_DNA"/>
</dbReference>
<organism evidence="1">
    <name type="scientific">Siphoviridae sp. ct3Md4</name>
    <dbReference type="NCBI Taxonomy" id="2826282"/>
    <lineage>
        <taxon>Viruses</taxon>
        <taxon>Duplodnaviria</taxon>
        <taxon>Heunggongvirae</taxon>
        <taxon>Uroviricota</taxon>
        <taxon>Caudoviricetes</taxon>
    </lineage>
</organism>
<protein>
    <submittedName>
        <fullName evidence="1">Head closure knob</fullName>
    </submittedName>
</protein>
<reference evidence="1" key="1">
    <citation type="journal article" date="2021" name="Proc. Natl. Acad. Sci. U.S.A.">
        <title>A Catalog of Tens of Thousands of Viruses from Human Metagenomes Reveals Hidden Associations with Chronic Diseases.</title>
        <authorList>
            <person name="Tisza M.J."/>
            <person name="Buck C.B."/>
        </authorList>
    </citation>
    <scope>NUCLEOTIDE SEQUENCE</scope>
    <source>
        <strain evidence="1">Ct3Md4</strain>
    </source>
</reference>
<name>A0A8S5NJR6_9CAUD</name>
<proteinExistence type="predicted"/>